<sequence>MLKHLHMTVAAISILLFTFRFALTLVNSEKLTLKWLKITPHIVDTLLLGLGIALSIKLALNPAEQLWLAEKLFAVLAYIFTGYYTLKLARNRTMQIIGFLGAIGWVMLIVRIAISKETVFLAGL</sequence>
<keyword evidence="1" id="KW-1133">Transmembrane helix</keyword>
<dbReference type="PANTHER" id="PTHR39594">
    <property type="entry name" value="PROTEIN YCHQ"/>
    <property type="match status" value="1"/>
</dbReference>
<dbReference type="Proteomes" id="UP000199297">
    <property type="component" value="Unassembled WGS sequence"/>
</dbReference>
<evidence type="ECO:0000313" key="2">
    <source>
        <dbReference type="EMBL" id="SEK35763.1"/>
    </source>
</evidence>
<dbReference type="AlphaFoldDB" id="A0A1H7GBY6"/>
<dbReference type="OrthoDB" id="5588650at2"/>
<feature type="transmembrane region" description="Helical" evidence="1">
    <location>
        <begin position="96"/>
        <end position="114"/>
    </location>
</feature>
<evidence type="ECO:0000256" key="1">
    <source>
        <dbReference type="SAM" id="Phobius"/>
    </source>
</evidence>
<protein>
    <submittedName>
        <fullName evidence="2">Uncharacterized membrane protein SirB2</fullName>
    </submittedName>
</protein>
<gene>
    <name evidence="2" type="ORF">SAMN05216262_101153</name>
</gene>
<name>A0A1H7GBY6_9GAMM</name>
<dbReference type="PIRSF" id="PIRSF005610">
    <property type="entry name" value="SirB"/>
    <property type="match status" value="1"/>
</dbReference>
<dbReference type="RefSeq" id="WP_085283304.1">
    <property type="nucleotide sequence ID" value="NZ_FOBI01000001.1"/>
</dbReference>
<dbReference type="EMBL" id="FOBI01000001">
    <property type="protein sequence ID" value="SEK35763.1"/>
    <property type="molecule type" value="Genomic_DNA"/>
</dbReference>
<keyword evidence="3" id="KW-1185">Reference proteome</keyword>
<dbReference type="Pfam" id="PF04247">
    <property type="entry name" value="SirB"/>
    <property type="match status" value="1"/>
</dbReference>
<dbReference type="PANTHER" id="PTHR39594:SF1">
    <property type="entry name" value="PROTEIN YCHQ"/>
    <property type="match status" value="1"/>
</dbReference>
<keyword evidence="1" id="KW-0812">Transmembrane</keyword>
<proteinExistence type="predicted"/>
<dbReference type="GO" id="GO:0005886">
    <property type="term" value="C:plasma membrane"/>
    <property type="evidence" value="ECO:0007669"/>
    <property type="project" value="TreeGrafter"/>
</dbReference>
<feature type="transmembrane region" description="Helical" evidence="1">
    <location>
        <begin position="38"/>
        <end position="60"/>
    </location>
</feature>
<dbReference type="STRING" id="641665.GCA_002104455_00550"/>
<feature type="transmembrane region" description="Helical" evidence="1">
    <location>
        <begin position="6"/>
        <end position="26"/>
    </location>
</feature>
<accession>A0A1H7GBY6</accession>
<keyword evidence="1" id="KW-0472">Membrane</keyword>
<feature type="transmembrane region" description="Helical" evidence="1">
    <location>
        <begin position="66"/>
        <end position="84"/>
    </location>
</feature>
<reference evidence="3" key="1">
    <citation type="submission" date="2016-10" db="EMBL/GenBank/DDBJ databases">
        <authorList>
            <person name="Varghese N."/>
            <person name="Submissions S."/>
        </authorList>
    </citation>
    <scope>NUCLEOTIDE SEQUENCE [LARGE SCALE GENOMIC DNA]</scope>
    <source>
        <strain evidence="3">CGMCC 1.9127</strain>
    </source>
</reference>
<organism evidence="2 3">
    <name type="scientific">Colwellia chukchiensis</name>
    <dbReference type="NCBI Taxonomy" id="641665"/>
    <lineage>
        <taxon>Bacteria</taxon>
        <taxon>Pseudomonadati</taxon>
        <taxon>Pseudomonadota</taxon>
        <taxon>Gammaproteobacteria</taxon>
        <taxon>Alteromonadales</taxon>
        <taxon>Colwelliaceae</taxon>
        <taxon>Colwellia</taxon>
    </lineage>
</organism>
<dbReference type="InterPro" id="IPR007360">
    <property type="entry name" value="SirB"/>
</dbReference>
<evidence type="ECO:0000313" key="3">
    <source>
        <dbReference type="Proteomes" id="UP000199297"/>
    </source>
</evidence>